<evidence type="ECO:0000313" key="4">
    <source>
        <dbReference type="EMBL" id="ASB41641.1"/>
    </source>
</evidence>
<keyword evidence="1 5" id="KW-0489">Methyltransferase</keyword>
<dbReference type="Pfam" id="PF03602">
    <property type="entry name" value="Cons_hypoth95"/>
    <property type="match status" value="1"/>
</dbReference>
<name>A0A1Z2XTB9_9FIRM</name>
<dbReference type="InterPro" id="IPR002052">
    <property type="entry name" value="DNA_methylase_N6_adenine_CS"/>
</dbReference>
<gene>
    <name evidence="5" type="primary">rsmD</name>
    <name evidence="4" type="ORF">ADH66_13830</name>
    <name evidence="5" type="ORF">I5Q82_04175</name>
</gene>
<dbReference type="AlphaFoldDB" id="A0A1Z2XTB9"/>
<reference evidence="5 7" key="3">
    <citation type="submission" date="2020-11" db="EMBL/GenBank/DDBJ databases">
        <title>Closed and high quality bacterial genomes of the OMM12 community.</title>
        <authorList>
            <person name="Marbouty M."/>
            <person name="Lamy-Besnier Q."/>
            <person name="Debarbieux L."/>
            <person name="Koszul R."/>
        </authorList>
    </citation>
    <scope>NUCLEOTIDE SEQUENCE [LARGE SCALE GENOMIC DNA]</scope>
    <source>
        <strain evidence="5 7">KB18</strain>
    </source>
</reference>
<dbReference type="GO" id="GO:0003676">
    <property type="term" value="F:nucleic acid binding"/>
    <property type="evidence" value="ECO:0007669"/>
    <property type="project" value="InterPro"/>
</dbReference>
<evidence type="ECO:0000313" key="5">
    <source>
        <dbReference type="EMBL" id="QQR30902.1"/>
    </source>
</evidence>
<dbReference type="EMBL" id="CP021422">
    <property type="protein sequence ID" value="ASB41641.1"/>
    <property type="molecule type" value="Genomic_DNA"/>
</dbReference>
<protein>
    <submittedName>
        <fullName evidence="5">16S rRNA (Guanine(966)-N(2))-methyltransferase RsmD</fullName>
        <ecNumber evidence="5">2.1.1.171</ecNumber>
    </submittedName>
</protein>
<evidence type="ECO:0000256" key="2">
    <source>
        <dbReference type="ARBA" id="ARBA00022679"/>
    </source>
</evidence>
<evidence type="ECO:0000256" key="3">
    <source>
        <dbReference type="SAM" id="MobiDB-lite"/>
    </source>
</evidence>
<dbReference type="KEGG" id="amur:ADH66_13830"/>
<evidence type="ECO:0000313" key="6">
    <source>
        <dbReference type="Proteomes" id="UP000196710"/>
    </source>
</evidence>
<sequence>MRIIAGERRGKALLSPAGTEVRPTTNMVKESVFNILQFNIEGRRFLDLFAGSGQMGLEALSRGAREAVFVDSSREAVRVIEKNLAAAGFKDRARVVGADFAGYLRAGRETFDIAFLDPPYREGLMERALELVSVRMAPGGVILCEHGSREVLPERAGDFEKRKVYRYGKTSVTAYRAGEQEDADEAPGARRKSQSEEPAND</sequence>
<dbReference type="PROSITE" id="PS00092">
    <property type="entry name" value="N6_MTASE"/>
    <property type="match status" value="1"/>
</dbReference>
<dbReference type="PANTHER" id="PTHR43542">
    <property type="entry name" value="METHYLTRANSFERASE"/>
    <property type="match status" value="1"/>
</dbReference>
<dbReference type="EMBL" id="CP065321">
    <property type="protein sequence ID" value="QQR30902.1"/>
    <property type="molecule type" value="Genomic_DNA"/>
</dbReference>
<keyword evidence="6" id="KW-1185">Reference proteome</keyword>
<dbReference type="NCBIfam" id="TIGR00095">
    <property type="entry name" value="16S rRNA (guanine(966)-N(2))-methyltransferase RsmD"/>
    <property type="match status" value="1"/>
</dbReference>
<dbReference type="InterPro" id="IPR029063">
    <property type="entry name" value="SAM-dependent_MTases_sf"/>
</dbReference>
<dbReference type="SUPFAM" id="SSF53335">
    <property type="entry name" value="S-adenosyl-L-methionine-dependent methyltransferases"/>
    <property type="match status" value="1"/>
</dbReference>
<dbReference type="Proteomes" id="UP000596035">
    <property type="component" value="Chromosome"/>
</dbReference>
<accession>A0A1Z2XTB9</accession>
<organism evidence="5 7">
    <name type="scientific">Acutalibacter muris</name>
    <dbReference type="NCBI Taxonomy" id="1796620"/>
    <lineage>
        <taxon>Bacteria</taxon>
        <taxon>Bacillati</taxon>
        <taxon>Bacillota</taxon>
        <taxon>Clostridia</taxon>
        <taxon>Eubacteriales</taxon>
        <taxon>Acutalibacteraceae</taxon>
        <taxon>Acutalibacter</taxon>
    </lineage>
</organism>
<proteinExistence type="predicted"/>
<reference evidence="6" key="2">
    <citation type="submission" date="2017-05" db="EMBL/GenBank/DDBJ databases">
        <title>Improved OligoMM genomes.</title>
        <authorList>
            <person name="Garzetti D."/>
        </authorList>
    </citation>
    <scope>NUCLEOTIDE SEQUENCE [LARGE SCALE GENOMIC DNA]</scope>
    <source>
        <strain evidence="6">KB18</strain>
    </source>
</reference>
<dbReference type="Proteomes" id="UP000196710">
    <property type="component" value="Chromosome"/>
</dbReference>
<feature type="region of interest" description="Disordered" evidence="3">
    <location>
        <begin position="176"/>
        <end position="201"/>
    </location>
</feature>
<evidence type="ECO:0000256" key="1">
    <source>
        <dbReference type="ARBA" id="ARBA00022603"/>
    </source>
</evidence>
<dbReference type="Gene3D" id="3.40.50.150">
    <property type="entry name" value="Vaccinia Virus protein VP39"/>
    <property type="match status" value="1"/>
</dbReference>
<dbReference type="GO" id="GO:0052913">
    <property type="term" value="F:16S rRNA (guanine(966)-N(2))-methyltransferase activity"/>
    <property type="evidence" value="ECO:0007669"/>
    <property type="project" value="UniProtKB-EC"/>
</dbReference>
<evidence type="ECO:0000313" key="7">
    <source>
        <dbReference type="Proteomes" id="UP000596035"/>
    </source>
</evidence>
<dbReference type="EC" id="2.1.1.171" evidence="5"/>
<dbReference type="InterPro" id="IPR004398">
    <property type="entry name" value="RNA_MeTrfase_RsmD"/>
</dbReference>
<dbReference type="RefSeq" id="WP_066539539.1">
    <property type="nucleotide sequence ID" value="NZ_CAJTCQ010000005.1"/>
</dbReference>
<dbReference type="PIRSF" id="PIRSF004553">
    <property type="entry name" value="CHP00095"/>
    <property type="match status" value="1"/>
</dbReference>
<reference evidence="4" key="1">
    <citation type="journal article" date="2017" name="Genome Announc.">
        <title>High-Quality Whole-Genome Sequences of the Oligo-Mouse-Microbiota Bacterial Community.</title>
        <authorList>
            <person name="Garzetti D."/>
            <person name="Brugiroux S."/>
            <person name="Bunk B."/>
            <person name="Pukall R."/>
            <person name="McCoy K.D."/>
            <person name="Macpherson A.J."/>
            <person name="Stecher B."/>
        </authorList>
    </citation>
    <scope>NUCLEOTIDE SEQUENCE</scope>
    <source>
        <strain evidence="4">KB18</strain>
    </source>
</reference>
<keyword evidence="2 5" id="KW-0808">Transferase</keyword>
<dbReference type="PANTHER" id="PTHR43542:SF1">
    <property type="entry name" value="METHYLTRANSFERASE"/>
    <property type="match status" value="1"/>
</dbReference>
<dbReference type="CDD" id="cd02440">
    <property type="entry name" value="AdoMet_MTases"/>
    <property type="match status" value="1"/>
</dbReference>